<dbReference type="InterPro" id="IPR011009">
    <property type="entry name" value="Kinase-like_dom_sf"/>
</dbReference>
<dbReference type="SUPFAM" id="SSF56112">
    <property type="entry name" value="Protein kinase-like (PK-like)"/>
    <property type="match status" value="1"/>
</dbReference>
<dbReference type="PANTHER" id="PTHR13954:SF6">
    <property type="entry name" value="NON-SPECIFIC SERINE_THREONINE PROTEIN KINASE"/>
    <property type="match status" value="1"/>
</dbReference>
<reference evidence="9 10" key="1">
    <citation type="submission" date="2019-05" db="EMBL/GenBank/DDBJ databases">
        <title>Another draft genome of Portunus trituberculatus and its Hox gene families provides insights of decapod evolution.</title>
        <authorList>
            <person name="Jeong J.-H."/>
            <person name="Song I."/>
            <person name="Kim S."/>
            <person name="Choi T."/>
            <person name="Kim D."/>
            <person name="Ryu S."/>
            <person name="Kim W."/>
        </authorList>
    </citation>
    <scope>NUCLEOTIDE SEQUENCE [LARGE SCALE GENOMIC DNA]</scope>
    <source>
        <tissue evidence="9">Muscle</tissue>
    </source>
</reference>
<feature type="region of interest" description="Disordered" evidence="7">
    <location>
        <begin position="132"/>
        <end position="154"/>
    </location>
</feature>
<dbReference type="Proteomes" id="UP000324222">
    <property type="component" value="Unassembled WGS sequence"/>
</dbReference>
<dbReference type="FunFam" id="3.30.200.20:FF:000077">
    <property type="entry name" value="Putative Serine/threonine-protein kinase/endoribonuclease IRE1"/>
    <property type="match status" value="1"/>
</dbReference>
<keyword evidence="4" id="KW-0547">Nucleotide-binding</keyword>
<dbReference type="GO" id="GO:0004674">
    <property type="term" value="F:protein serine/threonine kinase activity"/>
    <property type="evidence" value="ECO:0007669"/>
    <property type="project" value="UniProtKB-KW"/>
</dbReference>
<sequence>MTYLSHDTLADLVHYTSTGEGSILTVDQHTGSLLWTLEMDSPLVAMYFLGPDGSLLTVPITTVAPQTLAHFIREFMHLTQHSSDGSEGLLIKKLSPTIYIGECSSGVYAVPALVDVNTATISYRGSQLLLGGPPSTQGTLKPHQSKHASDAEEENNSEVLLLGYYDIPENAQTELFKTTHDDLPKVNDEVIRLGITHEKNDSETSARNRKTFAAHHEDLVAVAWEITSRITVSVLKYNKPPHLANLSLAKFTFGSRLATDHRVHAWRFEFKLGSRTANHAAPSATGGTGGGGMEQVKEMNISFVTSGEVLVWLGTIGHLVYLWVLTDYVNLLMIILTCGFVAIVIVLYKQAQEYARLSQEMSSRRQGSQGSTGVGSQSSITAVAEELDDGTISVGKIIFNPQELLGKGCDGTFVFRGTFDGRAVAVKRVLPDCFSIANREVDLLRESDQHPSVIRYFCTEQVVGWH</sequence>
<dbReference type="OrthoDB" id="63989at2759"/>
<evidence type="ECO:0000256" key="4">
    <source>
        <dbReference type="ARBA" id="ARBA00022741"/>
    </source>
</evidence>
<evidence type="ECO:0000313" key="10">
    <source>
        <dbReference type="Proteomes" id="UP000324222"/>
    </source>
</evidence>
<dbReference type="GO" id="GO:0005524">
    <property type="term" value="F:ATP binding"/>
    <property type="evidence" value="ECO:0007669"/>
    <property type="project" value="UniProtKB-KW"/>
</dbReference>
<evidence type="ECO:0000256" key="8">
    <source>
        <dbReference type="SAM" id="Phobius"/>
    </source>
</evidence>
<dbReference type="GO" id="GO:0070059">
    <property type="term" value="P:intrinsic apoptotic signaling pathway in response to endoplasmic reticulum stress"/>
    <property type="evidence" value="ECO:0007669"/>
    <property type="project" value="TreeGrafter"/>
</dbReference>
<evidence type="ECO:0000256" key="7">
    <source>
        <dbReference type="SAM" id="MobiDB-lite"/>
    </source>
</evidence>
<comment type="caution">
    <text evidence="9">The sequence shown here is derived from an EMBL/GenBank/DDBJ whole genome shotgun (WGS) entry which is preliminary data.</text>
</comment>
<dbReference type="GO" id="GO:0004521">
    <property type="term" value="F:RNA endonuclease activity"/>
    <property type="evidence" value="ECO:0007669"/>
    <property type="project" value="InterPro"/>
</dbReference>
<dbReference type="AlphaFoldDB" id="A0A5B7FZ16"/>
<feature type="transmembrane region" description="Helical" evidence="8">
    <location>
        <begin position="328"/>
        <end position="348"/>
    </location>
</feature>
<evidence type="ECO:0000313" key="9">
    <source>
        <dbReference type="EMBL" id="MPC52741.1"/>
    </source>
</evidence>
<dbReference type="EMBL" id="VSRR010011115">
    <property type="protein sequence ID" value="MPC52741.1"/>
    <property type="molecule type" value="Genomic_DNA"/>
</dbReference>
<keyword evidence="8" id="KW-0812">Transmembrane</keyword>
<keyword evidence="8" id="KW-1133">Transmembrane helix</keyword>
<keyword evidence="3" id="KW-0808">Transferase</keyword>
<keyword evidence="5 9" id="KW-0418">Kinase</keyword>
<keyword evidence="2" id="KW-0723">Serine/threonine-protein kinase</keyword>
<proteinExistence type="predicted"/>
<evidence type="ECO:0000256" key="1">
    <source>
        <dbReference type="ARBA" id="ARBA00012513"/>
    </source>
</evidence>
<dbReference type="Gene3D" id="3.30.200.20">
    <property type="entry name" value="Phosphorylase Kinase, domain 1"/>
    <property type="match status" value="1"/>
</dbReference>
<evidence type="ECO:0000256" key="2">
    <source>
        <dbReference type="ARBA" id="ARBA00022527"/>
    </source>
</evidence>
<dbReference type="GO" id="GO:0036498">
    <property type="term" value="P:IRE1-mediated unfolded protein response"/>
    <property type="evidence" value="ECO:0007669"/>
    <property type="project" value="TreeGrafter"/>
</dbReference>
<feature type="transmembrane region" description="Helical" evidence="8">
    <location>
        <begin position="301"/>
        <end position="322"/>
    </location>
</feature>
<evidence type="ECO:0000256" key="3">
    <source>
        <dbReference type="ARBA" id="ARBA00022679"/>
    </source>
</evidence>
<organism evidence="9 10">
    <name type="scientific">Portunus trituberculatus</name>
    <name type="common">Swimming crab</name>
    <name type="synonym">Neptunus trituberculatus</name>
    <dbReference type="NCBI Taxonomy" id="210409"/>
    <lineage>
        <taxon>Eukaryota</taxon>
        <taxon>Metazoa</taxon>
        <taxon>Ecdysozoa</taxon>
        <taxon>Arthropoda</taxon>
        <taxon>Crustacea</taxon>
        <taxon>Multicrustacea</taxon>
        <taxon>Malacostraca</taxon>
        <taxon>Eumalacostraca</taxon>
        <taxon>Eucarida</taxon>
        <taxon>Decapoda</taxon>
        <taxon>Pleocyemata</taxon>
        <taxon>Brachyura</taxon>
        <taxon>Eubrachyura</taxon>
        <taxon>Portunoidea</taxon>
        <taxon>Portunidae</taxon>
        <taxon>Portuninae</taxon>
        <taxon>Portunus</taxon>
    </lineage>
</organism>
<keyword evidence="6" id="KW-0067">ATP-binding</keyword>
<keyword evidence="8" id="KW-0472">Membrane</keyword>
<gene>
    <name evidence="9" type="primary">ERN2</name>
    <name evidence="9" type="ORF">E2C01_046617</name>
</gene>
<dbReference type="InterPro" id="IPR045133">
    <property type="entry name" value="IRE1/2-like"/>
</dbReference>
<name>A0A5B7FZ16_PORTR</name>
<evidence type="ECO:0000256" key="6">
    <source>
        <dbReference type="ARBA" id="ARBA00022840"/>
    </source>
</evidence>
<accession>A0A5B7FZ16</accession>
<protein>
    <recommendedName>
        <fullName evidence="1">non-specific serine/threonine protein kinase</fullName>
        <ecNumber evidence="1">2.7.11.1</ecNumber>
    </recommendedName>
</protein>
<dbReference type="GO" id="GO:1990604">
    <property type="term" value="C:IRE1-TRAF2-ASK1 complex"/>
    <property type="evidence" value="ECO:0007669"/>
    <property type="project" value="TreeGrafter"/>
</dbReference>
<keyword evidence="10" id="KW-1185">Reference proteome</keyword>
<evidence type="ECO:0000256" key="5">
    <source>
        <dbReference type="ARBA" id="ARBA00022777"/>
    </source>
</evidence>
<dbReference type="GO" id="GO:0051082">
    <property type="term" value="F:unfolded protein binding"/>
    <property type="evidence" value="ECO:0007669"/>
    <property type="project" value="TreeGrafter"/>
</dbReference>
<dbReference type="EC" id="2.7.11.1" evidence="1"/>
<dbReference type="PANTHER" id="PTHR13954">
    <property type="entry name" value="IRE1-RELATED"/>
    <property type="match status" value="1"/>
</dbReference>